<dbReference type="SFLD" id="SFLDG00055">
    <property type="entry name" value="glucarate_dehydratase"/>
    <property type="match status" value="1"/>
</dbReference>
<dbReference type="EMBL" id="CP003043">
    <property type="protein sequence ID" value="AFR99178.1"/>
    <property type="molecule type" value="Genomic_DNA"/>
</dbReference>
<evidence type="ECO:0000256" key="3">
    <source>
        <dbReference type="ARBA" id="ARBA00011973"/>
    </source>
</evidence>
<dbReference type="Pfam" id="PF02746">
    <property type="entry name" value="MR_MLE_N"/>
    <property type="match status" value="1"/>
</dbReference>
<evidence type="ECO:0000259" key="6">
    <source>
        <dbReference type="SMART" id="SM00922"/>
    </source>
</evidence>
<dbReference type="PATRIC" id="fig|1071400.3.peg.65"/>
<dbReference type="InterPro" id="IPR029017">
    <property type="entry name" value="Enolase-like_N"/>
</dbReference>
<dbReference type="SUPFAM" id="SSF51604">
    <property type="entry name" value="Enolase C-terminal domain-like"/>
    <property type="match status" value="1"/>
</dbReference>
<accession>J9VY40</accession>
<dbReference type="eggNOG" id="COG4948">
    <property type="taxonomic scope" value="Bacteria"/>
</dbReference>
<dbReference type="InterPro" id="IPR029065">
    <property type="entry name" value="Enolase_C-like"/>
</dbReference>
<dbReference type="Pfam" id="PF13378">
    <property type="entry name" value="MR_MLE_C"/>
    <property type="match status" value="1"/>
</dbReference>
<evidence type="ECO:0000256" key="2">
    <source>
        <dbReference type="ARBA" id="ARBA00005183"/>
    </source>
</evidence>
<dbReference type="SFLD" id="SFLDS00001">
    <property type="entry name" value="Enolase"/>
    <property type="match status" value="1"/>
</dbReference>
<dbReference type="OrthoDB" id="193563at2"/>
<sequence length="445" mass="49745">MISPRITSLEVVPVAGHDSMLLTLSGAHAPLFTRNIIILHDDAGHEGIGEIHGGDAISKMLESYQDIVVGQALVNYRKILMDVRENGWRPNNNSGQGLQQLDLKNLKFVVHAEAALECALLDLYGKFVNLPMCDIIGQGRQRDSVEMLGYLFYIADSAKTHLPYVQNDDDSDDWGKLRRKPAVTPDAVVREAKAAQKRYGFHSFKLKGGVLDGETEMATVDALHDAFPNCRINIDPNGAWSLDEAIKLTNDHRDSLTYIEDPTGPENGFSGREIMSFYKNATNMPVATNMIATDWKQIYPSLMMKSVDIILADPHFWGINGSLRVASIMNDWGLTWGSHSNNHFDITLALFAQASAAAPGKITAIDTHWIWQDDQQLCDDAMNIHDGKITIPNKPGLGINLNHEKLEMAHQLYLTMQNHDRDDSMAMQYLIPNWQYDPNQPTLVR</sequence>
<keyword evidence="7" id="KW-0456">Lyase</keyword>
<dbReference type="SUPFAM" id="SSF54826">
    <property type="entry name" value="Enolase N-terminal domain-like"/>
    <property type="match status" value="1"/>
</dbReference>
<dbReference type="STRING" id="1071400.LBUCD034_0065"/>
<evidence type="ECO:0000256" key="1">
    <source>
        <dbReference type="ARBA" id="ARBA00001426"/>
    </source>
</evidence>
<dbReference type="KEGG" id="lbn:LBUCD034_0065"/>
<comment type="catalytic activity">
    <reaction evidence="1">
        <text>D-glucarate = 5-dehydro-4-deoxy-D-glucarate + H2O</text>
        <dbReference type="Rhea" id="RHEA:14573"/>
        <dbReference type="ChEBI" id="CHEBI:15377"/>
        <dbReference type="ChEBI" id="CHEBI:30612"/>
        <dbReference type="ChEBI" id="CHEBI:42819"/>
        <dbReference type="EC" id="4.2.1.40"/>
    </reaction>
</comment>
<keyword evidence="4" id="KW-0479">Metal-binding</keyword>
<dbReference type="HOGENOM" id="CLU_030273_9_0_9"/>
<evidence type="ECO:0000313" key="7">
    <source>
        <dbReference type="EMBL" id="AFR99178.1"/>
    </source>
</evidence>
<dbReference type="RefSeq" id="WP_014939083.1">
    <property type="nucleotide sequence ID" value="NC_018610.1"/>
</dbReference>
<evidence type="ECO:0000313" key="8">
    <source>
        <dbReference type="Proteomes" id="UP000007332"/>
    </source>
</evidence>
<dbReference type="InterPro" id="IPR013341">
    <property type="entry name" value="Mandelate_racemase_N_dom"/>
</dbReference>
<dbReference type="Gene3D" id="3.20.20.120">
    <property type="entry name" value="Enolase-like C-terminal domain"/>
    <property type="match status" value="1"/>
</dbReference>
<keyword evidence="8" id="KW-1185">Reference proteome</keyword>
<name>J9VY40_LENBU</name>
<dbReference type="InterPro" id="IPR013342">
    <property type="entry name" value="Mandelate_racemase_C"/>
</dbReference>
<gene>
    <name evidence="7" type="primary">gudD2</name>
    <name evidence="7" type="ORF">LBUCD034_0065</name>
</gene>
<dbReference type="SMART" id="SM00922">
    <property type="entry name" value="MR_MLE"/>
    <property type="match status" value="1"/>
</dbReference>
<dbReference type="InterPro" id="IPR034593">
    <property type="entry name" value="DgoD-like"/>
</dbReference>
<dbReference type="AlphaFoldDB" id="J9VY40"/>
<dbReference type="GO" id="GO:0008872">
    <property type="term" value="F:glucarate dehydratase activity"/>
    <property type="evidence" value="ECO:0007669"/>
    <property type="project" value="UniProtKB-EC"/>
</dbReference>
<dbReference type="InterPro" id="IPR036849">
    <property type="entry name" value="Enolase-like_C_sf"/>
</dbReference>
<dbReference type="PANTHER" id="PTHR48080:SF4">
    <property type="entry name" value="GLUCARATE DEHYDRATASE"/>
    <property type="match status" value="1"/>
</dbReference>
<protein>
    <recommendedName>
        <fullName evidence="3">glucarate dehydratase</fullName>
        <ecNumber evidence="3">4.2.1.40</ecNumber>
    </recommendedName>
</protein>
<dbReference type="GO" id="GO:0046872">
    <property type="term" value="F:metal ion binding"/>
    <property type="evidence" value="ECO:0007669"/>
    <property type="project" value="UniProtKB-KW"/>
</dbReference>
<evidence type="ECO:0000256" key="5">
    <source>
        <dbReference type="ARBA" id="ARBA00022842"/>
    </source>
</evidence>
<organism evidence="7 8">
    <name type="scientific">Lentilactobacillus buchneri subsp. silagei CD034</name>
    <dbReference type="NCBI Taxonomy" id="1071400"/>
    <lineage>
        <taxon>Bacteria</taxon>
        <taxon>Bacillati</taxon>
        <taxon>Bacillota</taxon>
        <taxon>Bacilli</taxon>
        <taxon>Lactobacillales</taxon>
        <taxon>Lactobacillaceae</taxon>
        <taxon>Lentilactobacillus</taxon>
        <taxon>Lentilactobacillus buchneri subsp. silagei</taxon>
    </lineage>
</organism>
<reference evidence="7 8" key="1">
    <citation type="journal article" date="2012" name="J. Biotechnol.">
        <title>Insights into the completely annotated genome of Lactobacillus buchneri CD034, a strain isolated from stable grass silage.</title>
        <authorList>
            <person name="Heinl S."/>
            <person name="Wibberg D."/>
            <person name="Eikmeyer F."/>
            <person name="Szczepanowski R."/>
            <person name="Blom J."/>
            <person name="Linke B."/>
            <person name="Goesmann A."/>
            <person name="Grabherr R."/>
            <person name="Schwab H."/>
            <person name="Puhler A."/>
            <person name="Schluter A."/>
        </authorList>
    </citation>
    <scope>NUCLEOTIDE SEQUENCE [LARGE SCALE GENOMIC DNA]</scope>
    <source>
        <strain evidence="7 8">CD034</strain>
    </source>
</reference>
<dbReference type="EC" id="4.2.1.40" evidence="3"/>
<dbReference type="Proteomes" id="UP000007332">
    <property type="component" value="Chromosome"/>
</dbReference>
<comment type="pathway">
    <text evidence="2">Carbohydrate acid metabolism; D-glucarate degradation; 2,5-dioxopentanoate from D-glucarate: step 1/2.</text>
</comment>
<proteinExistence type="predicted"/>
<feature type="domain" description="Mandelate racemase/muconate lactonizing enzyme C-terminal" evidence="6">
    <location>
        <begin position="185"/>
        <end position="285"/>
    </location>
</feature>
<dbReference type="Gene3D" id="3.30.390.10">
    <property type="entry name" value="Enolase-like, N-terminal domain"/>
    <property type="match status" value="1"/>
</dbReference>
<dbReference type="PANTHER" id="PTHR48080">
    <property type="entry name" value="D-GALACTONATE DEHYDRATASE-RELATED"/>
    <property type="match status" value="1"/>
</dbReference>
<evidence type="ECO:0000256" key="4">
    <source>
        <dbReference type="ARBA" id="ARBA00022723"/>
    </source>
</evidence>
<keyword evidence="5" id="KW-0460">Magnesium</keyword>